<sequence length="75" mass="9084">MNWSDRKKEIINHFHACATCRHFQPSKTEEGMRYDCTRLQYETKPHYQFNCWDPKDKVVKLLKKKLDQLLGPDDE</sequence>
<evidence type="ECO:0000313" key="1">
    <source>
        <dbReference type="EMBL" id="OCA92800.1"/>
    </source>
</evidence>
<name>A0A1B9B9N7_9BACI</name>
<keyword evidence="2" id="KW-1185">Reference proteome</keyword>
<dbReference type="RefSeq" id="WP_331456996.1">
    <property type="nucleotide sequence ID" value="NZ_MAYT01000001.1"/>
</dbReference>
<dbReference type="AlphaFoldDB" id="A0A1B9B9N7"/>
<comment type="caution">
    <text evidence="1">The sequence shown here is derived from an EMBL/GenBank/DDBJ whole genome shotgun (WGS) entry which is preliminary data.</text>
</comment>
<proteinExistence type="predicted"/>
<dbReference type="Proteomes" id="UP000092578">
    <property type="component" value="Unassembled WGS sequence"/>
</dbReference>
<evidence type="ECO:0000313" key="2">
    <source>
        <dbReference type="Proteomes" id="UP000092578"/>
    </source>
</evidence>
<organism evidence="1 2">
    <name type="scientific">Pseudobacillus wudalianchiensis</name>
    <dbReference type="NCBI Taxonomy" id="1743143"/>
    <lineage>
        <taxon>Bacteria</taxon>
        <taxon>Bacillati</taxon>
        <taxon>Bacillota</taxon>
        <taxon>Bacilli</taxon>
        <taxon>Bacillales</taxon>
        <taxon>Bacillaceae</taxon>
        <taxon>Pseudobacillus</taxon>
    </lineage>
</organism>
<dbReference type="EMBL" id="MAYT01000001">
    <property type="protein sequence ID" value="OCA92800.1"/>
    <property type="molecule type" value="Genomic_DNA"/>
</dbReference>
<protein>
    <submittedName>
        <fullName evidence="1">Uncharacterized protein</fullName>
    </submittedName>
</protein>
<accession>A0A1B9B9N7</accession>
<reference evidence="2" key="1">
    <citation type="submission" date="2016-05" db="EMBL/GenBank/DDBJ databases">
        <authorList>
            <person name="Liu B."/>
            <person name="Wang J."/>
            <person name="Zhu Y."/>
            <person name="Liu G."/>
            <person name="Chen Q."/>
            <person name="Chen Z."/>
            <person name="Lan J."/>
            <person name="Che J."/>
            <person name="Ge C."/>
            <person name="Shi H."/>
            <person name="Pan Z."/>
            <person name="Liu X."/>
        </authorList>
    </citation>
    <scope>NUCLEOTIDE SEQUENCE [LARGE SCALE GENOMIC DNA]</scope>
    <source>
        <strain evidence="2">FJAT-27215</strain>
    </source>
</reference>
<gene>
    <name evidence="1" type="ORF">A8F95_03685</name>
</gene>